<keyword evidence="9 11" id="KW-0131">Cell cycle</keyword>
<proteinExistence type="inferred from homology"/>
<evidence type="ECO:0000256" key="6">
    <source>
        <dbReference type="ARBA" id="ARBA00023110"/>
    </source>
</evidence>
<feature type="domain" description="PPIase FKBP-type" evidence="15">
    <location>
        <begin position="162"/>
        <end position="214"/>
    </location>
</feature>
<evidence type="ECO:0000256" key="8">
    <source>
        <dbReference type="ARBA" id="ARBA00023235"/>
    </source>
</evidence>
<evidence type="ECO:0000256" key="11">
    <source>
        <dbReference type="HAMAP-Rule" id="MF_00303"/>
    </source>
</evidence>
<dbReference type="SUPFAM" id="SSF109998">
    <property type="entry name" value="Triger factor/SurA peptide-binding domain-like"/>
    <property type="match status" value="1"/>
</dbReference>
<dbReference type="SUPFAM" id="SSF102735">
    <property type="entry name" value="Trigger factor ribosome-binding domain"/>
    <property type="match status" value="1"/>
</dbReference>
<protein>
    <recommendedName>
        <fullName evidence="4 11">Trigger factor</fullName>
        <shortName evidence="11">TF</shortName>
        <ecNumber evidence="3 11">5.2.1.8</ecNumber>
    </recommendedName>
    <alternativeName>
        <fullName evidence="10 11">PPIase</fullName>
    </alternativeName>
</protein>
<evidence type="ECO:0000256" key="12">
    <source>
        <dbReference type="PROSITE-ProRule" id="PRU00277"/>
    </source>
</evidence>
<evidence type="ECO:0000256" key="3">
    <source>
        <dbReference type="ARBA" id="ARBA00013194"/>
    </source>
</evidence>
<comment type="domain">
    <text evidence="11">Consists of 3 domains; the N-terminus binds the ribosome, the middle domain has PPIase activity, while the C-terminus has intrinsic chaperone activity on its own.</text>
</comment>
<dbReference type="InterPro" id="IPR036611">
    <property type="entry name" value="Trigger_fac_ribosome-bd_sf"/>
</dbReference>
<dbReference type="InterPro" id="IPR008881">
    <property type="entry name" value="Trigger_fac_ribosome-bd_bac"/>
</dbReference>
<organism evidence="16 17">
    <name type="scientific">Microlunatus kandeliicorticis</name>
    <dbReference type="NCBI Taxonomy" id="1759536"/>
    <lineage>
        <taxon>Bacteria</taxon>
        <taxon>Bacillati</taxon>
        <taxon>Actinomycetota</taxon>
        <taxon>Actinomycetes</taxon>
        <taxon>Propionibacteriales</taxon>
        <taxon>Propionibacteriaceae</taxon>
        <taxon>Microlunatus</taxon>
    </lineage>
</organism>
<evidence type="ECO:0000256" key="7">
    <source>
        <dbReference type="ARBA" id="ARBA00023186"/>
    </source>
</evidence>
<evidence type="ECO:0000256" key="4">
    <source>
        <dbReference type="ARBA" id="ARBA00016902"/>
    </source>
</evidence>
<dbReference type="AlphaFoldDB" id="A0A7W3IVH7"/>
<gene>
    <name evidence="11" type="primary">tig</name>
    <name evidence="16" type="ORF">FHX74_003684</name>
</gene>
<evidence type="ECO:0000256" key="2">
    <source>
        <dbReference type="ARBA" id="ARBA00005464"/>
    </source>
</evidence>
<dbReference type="InterPro" id="IPR037041">
    <property type="entry name" value="Trigger_fac_C_sf"/>
</dbReference>
<keyword evidence="7 11" id="KW-0143">Chaperone</keyword>
<evidence type="ECO:0000256" key="1">
    <source>
        <dbReference type="ARBA" id="ARBA00000971"/>
    </source>
</evidence>
<sequence>MPSTVEKLSPSRVKLTVEIPFSELKPSMDKAYRDIAQQVNIPGFRKGKVPPRIIDQRFGRGVILQEALNEALPDFYGQAITDNNLNPLAQPEVEVTKLEDGELIEFTAEVDVRPDFDVPSFDTLTATVDALDVPDDLVDSQLDTLRSRFGSLDEVDRPVEDGDHLTIDLVARKDGEPLEDATAEGLSYVVGSGSMLEGLDEAVTGLSVGESKEFRSTLVGGPLKDEEADVEVTVKKVQVQDLPAADDEFAQMASEFDTIDELKADLRARLTNMARLEQASQARDKVLEDLIAKVDAEVPENLLTSETAARREQIEGQLSQAGMTLEDYLKDAEDETAETPEQFWADSEKRSADALKAQMVLDKISDDRQIGVDQNDLTQHVIRRAQAEGVSPDEVARHMVDHNHTAEWMTEIRRGKALAMVVEAAKVVDSNGEPVDLVNLQPDGSLADPNAVVATNDETTDETTDESTDESTEQSSPEPTDEATVEDGDAEQATEEVESKA</sequence>
<dbReference type="InterPro" id="IPR046357">
    <property type="entry name" value="PPIase_dom_sf"/>
</dbReference>
<dbReference type="PANTHER" id="PTHR30560:SF3">
    <property type="entry name" value="TRIGGER FACTOR-LIKE PROTEIN TIG, CHLOROPLASTIC"/>
    <property type="match status" value="1"/>
</dbReference>
<dbReference type="GO" id="GO:0015031">
    <property type="term" value="P:protein transport"/>
    <property type="evidence" value="ECO:0007669"/>
    <property type="project" value="UniProtKB-UniRule"/>
</dbReference>
<accession>A0A7W3IVH7</accession>
<keyword evidence="17" id="KW-1185">Reference proteome</keyword>
<keyword evidence="8 11" id="KW-0413">Isomerase</keyword>
<comment type="function">
    <text evidence="11">Involved in protein export. Acts as a chaperone by maintaining the newly synthesized protein in an open conformation. Functions as a peptidyl-prolyl cis-trans isomerase.</text>
</comment>
<evidence type="ECO:0000256" key="5">
    <source>
        <dbReference type="ARBA" id="ARBA00022618"/>
    </source>
</evidence>
<dbReference type="InterPro" id="IPR008880">
    <property type="entry name" value="Trigger_fac_C"/>
</dbReference>
<dbReference type="InterPro" id="IPR027304">
    <property type="entry name" value="Trigger_fact/SurA_dom_sf"/>
</dbReference>
<dbReference type="Proteomes" id="UP000523079">
    <property type="component" value="Unassembled WGS sequence"/>
</dbReference>
<keyword evidence="5 11" id="KW-0132">Cell division</keyword>
<dbReference type="PROSITE" id="PS50059">
    <property type="entry name" value="FKBP_PPIASE"/>
    <property type="match status" value="1"/>
</dbReference>
<dbReference type="GO" id="GO:0043022">
    <property type="term" value="F:ribosome binding"/>
    <property type="evidence" value="ECO:0007669"/>
    <property type="project" value="TreeGrafter"/>
</dbReference>
<dbReference type="InterPro" id="IPR001179">
    <property type="entry name" value="PPIase_FKBP_dom"/>
</dbReference>
<keyword evidence="11" id="KW-0963">Cytoplasm</keyword>
<comment type="subcellular location">
    <subcellularLocation>
        <location evidence="11">Cytoplasm</location>
    </subcellularLocation>
    <text evidence="11">About half TF is bound to the ribosome near the polypeptide exit tunnel while the other half is free in the cytoplasm.</text>
</comment>
<dbReference type="GO" id="GO:0003755">
    <property type="term" value="F:peptidyl-prolyl cis-trans isomerase activity"/>
    <property type="evidence" value="ECO:0007669"/>
    <property type="project" value="UniProtKB-UniRule"/>
</dbReference>
<dbReference type="GO" id="GO:0044183">
    <property type="term" value="F:protein folding chaperone"/>
    <property type="evidence" value="ECO:0007669"/>
    <property type="project" value="TreeGrafter"/>
</dbReference>
<dbReference type="GO" id="GO:0051083">
    <property type="term" value="P:'de novo' cotranslational protein folding"/>
    <property type="evidence" value="ECO:0007669"/>
    <property type="project" value="TreeGrafter"/>
</dbReference>
<dbReference type="NCBIfam" id="TIGR00115">
    <property type="entry name" value="tig"/>
    <property type="match status" value="1"/>
</dbReference>
<reference evidence="16 17" key="1">
    <citation type="submission" date="2020-07" db="EMBL/GenBank/DDBJ databases">
        <title>Sequencing the genomes of 1000 actinobacteria strains.</title>
        <authorList>
            <person name="Klenk H.-P."/>
        </authorList>
    </citation>
    <scope>NUCLEOTIDE SEQUENCE [LARGE SCALE GENOMIC DNA]</scope>
    <source>
        <strain evidence="16 17">DSM 100723</strain>
    </source>
</reference>
<feature type="region of interest" description="Disordered" evidence="14">
    <location>
        <begin position="440"/>
        <end position="501"/>
    </location>
</feature>
<dbReference type="GO" id="GO:0043335">
    <property type="term" value="P:protein unfolding"/>
    <property type="evidence" value="ECO:0007669"/>
    <property type="project" value="TreeGrafter"/>
</dbReference>
<keyword evidence="6 11" id="KW-0697">Rotamase</keyword>
<feature type="compositionally biased region" description="Acidic residues" evidence="14">
    <location>
        <begin position="479"/>
        <end position="501"/>
    </location>
</feature>
<dbReference type="HAMAP" id="MF_00303">
    <property type="entry name" value="Trigger_factor_Tig"/>
    <property type="match status" value="1"/>
</dbReference>
<dbReference type="PANTHER" id="PTHR30560">
    <property type="entry name" value="TRIGGER FACTOR CHAPERONE AND PEPTIDYL-PROLYL CIS/TRANS ISOMERASE"/>
    <property type="match status" value="1"/>
</dbReference>
<evidence type="ECO:0000256" key="14">
    <source>
        <dbReference type="SAM" id="MobiDB-lite"/>
    </source>
</evidence>
<name>A0A7W3IVH7_9ACTN</name>
<dbReference type="Gene3D" id="1.10.3120.10">
    <property type="entry name" value="Trigger factor, C-terminal domain"/>
    <property type="match status" value="1"/>
</dbReference>
<dbReference type="GO" id="GO:0005737">
    <property type="term" value="C:cytoplasm"/>
    <property type="evidence" value="ECO:0007669"/>
    <property type="project" value="UniProtKB-SubCell"/>
</dbReference>
<dbReference type="Gene3D" id="3.10.50.40">
    <property type="match status" value="1"/>
</dbReference>
<dbReference type="Gene3D" id="3.30.70.1050">
    <property type="entry name" value="Trigger factor ribosome-binding domain"/>
    <property type="match status" value="1"/>
</dbReference>
<evidence type="ECO:0000313" key="16">
    <source>
        <dbReference type="EMBL" id="MBA8796043.1"/>
    </source>
</evidence>
<comment type="similarity">
    <text evidence="2 11 13">Belongs to the FKBP-type PPIase family. Tig subfamily.</text>
</comment>
<evidence type="ECO:0000256" key="13">
    <source>
        <dbReference type="RuleBase" id="RU003914"/>
    </source>
</evidence>
<dbReference type="EC" id="5.2.1.8" evidence="3 11"/>
<comment type="caution">
    <text evidence="16">The sequence shown here is derived from an EMBL/GenBank/DDBJ whole genome shotgun (WGS) entry which is preliminary data.</text>
</comment>
<dbReference type="InterPro" id="IPR005215">
    <property type="entry name" value="Trig_fac"/>
</dbReference>
<dbReference type="Pfam" id="PF05698">
    <property type="entry name" value="Trigger_C"/>
    <property type="match status" value="1"/>
</dbReference>
<comment type="catalytic activity">
    <reaction evidence="1 11 12">
        <text>[protein]-peptidylproline (omega=180) = [protein]-peptidylproline (omega=0)</text>
        <dbReference type="Rhea" id="RHEA:16237"/>
        <dbReference type="Rhea" id="RHEA-COMP:10747"/>
        <dbReference type="Rhea" id="RHEA-COMP:10748"/>
        <dbReference type="ChEBI" id="CHEBI:83833"/>
        <dbReference type="ChEBI" id="CHEBI:83834"/>
        <dbReference type="EC" id="5.2.1.8"/>
    </reaction>
</comment>
<dbReference type="Pfam" id="PF00254">
    <property type="entry name" value="FKBP_C"/>
    <property type="match status" value="1"/>
</dbReference>
<evidence type="ECO:0000313" key="17">
    <source>
        <dbReference type="Proteomes" id="UP000523079"/>
    </source>
</evidence>
<dbReference type="SUPFAM" id="SSF54534">
    <property type="entry name" value="FKBP-like"/>
    <property type="match status" value="1"/>
</dbReference>
<dbReference type="RefSeq" id="WP_182561623.1">
    <property type="nucleotide sequence ID" value="NZ_JACGWT010000006.1"/>
</dbReference>
<evidence type="ECO:0000256" key="10">
    <source>
        <dbReference type="ARBA" id="ARBA00029986"/>
    </source>
</evidence>
<dbReference type="GO" id="GO:0051301">
    <property type="term" value="P:cell division"/>
    <property type="evidence" value="ECO:0007669"/>
    <property type="project" value="UniProtKB-KW"/>
</dbReference>
<dbReference type="Pfam" id="PF05697">
    <property type="entry name" value="Trigger_N"/>
    <property type="match status" value="1"/>
</dbReference>
<dbReference type="EMBL" id="JACGWT010000006">
    <property type="protein sequence ID" value="MBA8796043.1"/>
    <property type="molecule type" value="Genomic_DNA"/>
</dbReference>
<evidence type="ECO:0000256" key="9">
    <source>
        <dbReference type="ARBA" id="ARBA00023306"/>
    </source>
</evidence>
<evidence type="ECO:0000259" key="15">
    <source>
        <dbReference type="PROSITE" id="PS50059"/>
    </source>
</evidence>
<feature type="compositionally biased region" description="Acidic residues" evidence="14">
    <location>
        <begin position="458"/>
        <end position="472"/>
    </location>
</feature>